<comment type="caution">
    <text evidence="1">The sequence shown here is derived from an EMBL/GenBank/DDBJ whole genome shotgun (WGS) entry which is preliminary data.</text>
</comment>
<dbReference type="EMBL" id="JACEIK010000609">
    <property type="protein sequence ID" value="MCD7459765.1"/>
    <property type="molecule type" value="Genomic_DNA"/>
</dbReference>
<accession>A0ABS8SLT3</accession>
<evidence type="ECO:0000313" key="2">
    <source>
        <dbReference type="Proteomes" id="UP000823775"/>
    </source>
</evidence>
<evidence type="ECO:0000313" key="1">
    <source>
        <dbReference type="EMBL" id="MCD7459765.1"/>
    </source>
</evidence>
<protein>
    <submittedName>
        <fullName evidence="1">Uncharacterized protein</fullName>
    </submittedName>
</protein>
<name>A0ABS8SLT3_DATST</name>
<keyword evidence="2" id="KW-1185">Reference proteome</keyword>
<feature type="non-terminal residue" evidence="1">
    <location>
        <position position="134"/>
    </location>
</feature>
<sequence>MNVREVGLERIDVKLGLFHNCPPFLEGEIISFYSLNPKVKLGDPSSFLFIRFLRCVNPHGSVPIGVMSRRRNFHARQGGNLQSAGERKKSGKNISAPKFRRRDAGHCNFSHFLPKYTASDLCYTYGLLIVPAFH</sequence>
<gene>
    <name evidence="1" type="ORF">HAX54_041882</name>
</gene>
<organism evidence="1 2">
    <name type="scientific">Datura stramonium</name>
    <name type="common">Jimsonweed</name>
    <name type="synonym">Common thornapple</name>
    <dbReference type="NCBI Taxonomy" id="4076"/>
    <lineage>
        <taxon>Eukaryota</taxon>
        <taxon>Viridiplantae</taxon>
        <taxon>Streptophyta</taxon>
        <taxon>Embryophyta</taxon>
        <taxon>Tracheophyta</taxon>
        <taxon>Spermatophyta</taxon>
        <taxon>Magnoliopsida</taxon>
        <taxon>eudicotyledons</taxon>
        <taxon>Gunneridae</taxon>
        <taxon>Pentapetalae</taxon>
        <taxon>asterids</taxon>
        <taxon>lamiids</taxon>
        <taxon>Solanales</taxon>
        <taxon>Solanaceae</taxon>
        <taxon>Solanoideae</taxon>
        <taxon>Datureae</taxon>
        <taxon>Datura</taxon>
    </lineage>
</organism>
<dbReference type="Proteomes" id="UP000823775">
    <property type="component" value="Unassembled WGS sequence"/>
</dbReference>
<proteinExistence type="predicted"/>
<reference evidence="1 2" key="1">
    <citation type="journal article" date="2021" name="BMC Genomics">
        <title>Datura genome reveals duplications of psychoactive alkaloid biosynthetic genes and high mutation rate following tissue culture.</title>
        <authorList>
            <person name="Rajewski A."/>
            <person name="Carter-House D."/>
            <person name="Stajich J."/>
            <person name="Litt A."/>
        </authorList>
    </citation>
    <scope>NUCLEOTIDE SEQUENCE [LARGE SCALE GENOMIC DNA]</scope>
    <source>
        <strain evidence="1">AR-01</strain>
    </source>
</reference>